<dbReference type="SUPFAM" id="SSF53098">
    <property type="entry name" value="Ribonuclease H-like"/>
    <property type="match status" value="1"/>
</dbReference>
<feature type="compositionally biased region" description="Basic and acidic residues" evidence="7">
    <location>
        <begin position="660"/>
        <end position="683"/>
    </location>
</feature>
<feature type="compositionally biased region" description="Polar residues" evidence="7">
    <location>
        <begin position="912"/>
        <end position="923"/>
    </location>
</feature>
<dbReference type="SUPFAM" id="SSF56672">
    <property type="entry name" value="DNA/RNA polymerases"/>
    <property type="match status" value="1"/>
</dbReference>
<dbReference type="PROSITE" id="PS50994">
    <property type="entry name" value="INTEGRASE"/>
    <property type="match status" value="1"/>
</dbReference>
<feature type="compositionally biased region" description="Polar residues" evidence="7">
    <location>
        <begin position="869"/>
        <end position="881"/>
    </location>
</feature>
<accession>A0ABY6KWW2</accession>
<dbReference type="InterPro" id="IPR007080">
    <property type="entry name" value="RNA_pol_Rpb1_1"/>
</dbReference>
<feature type="region of interest" description="Disordered" evidence="7">
    <location>
        <begin position="860"/>
        <end position="935"/>
    </location>
</feature>
<keyword evidence="3 6" id="KW-0808">Transferase</keyword>
<evidence type="ECO:0000256" key="3">
    <source>
        <dbReference type="ARBA" id="ARBA00022679"/>
    </source>
</evidence>
<dbReference type="InterPro" id="IPR036397">
    <property type="entry name" value="RNaseH_sf"/>
</dbReference>
<dbReference type="Gene3D" id="3.10.10.10">
    <property type="entry name" value="HIV Type 1 Reverse Transcriptase, subunit A, domain 1"/>
    <property type="match status" value="1"/>
</dbReference>
<dbReference type="InterPro" id="IPR043128">
    <property type="entry name" value="Rev_trsase/Diguanyl_cyclase"/>
</dbReference>
<dbReference type="InterPro" id="IPR041588">
    <property type="entry name" value="Integrase_H2C2"/>
</dbReference>
<evidence type="ECO:0000256" key="2">
    <source>
        <dbReference type="ARBA" id="ARBA00022478"/>
    </source>
</evidence>
<feature type="region of interest" description="Disordered" evidence="7">
    <location>
        <begin position="655"/>
        <end position="683"/>
    </location>
</feature>
<evidence type="ECO:0000256" key="7">
    <source>
        <dbReference type="SAM" id="MobiDB-lite"/>
    </source>
</evidence>
<dbReference type="Pfam" id="PF00078">
    <property type="entry name" value="RVT_1"/>
    <property type="match status" value="2"/>
</dbReference>
<dbReference type="SMART" id="SM00663">
    <property type="entry name" value="RPOLA_N"/>
    <property type="match status" value="1"/>
</dbReference>
<evidence type="ECO:0000259" key="8">
    <source>
        <dbReference type="PROSITE" id="PS50994"/>
    </source>
</evidence>
<dbReference type="EC" id="2.7.7.6" evidence="6"/>
<evidence type="ECO:0000256" key="1">
    <source>
        <dbReference type="ARBA" id="ARBA00006460"/>
    </source>
</evidence>
<evidence type="ECO:0000313" key="9">
    <source>
        <dbReference type="EMBL" id="UYV72392.1"/>
    </source>
</evidence>
<dbReference type="Pfam" id="PF00623">
    <property type="entry name" value="RNA_pol_Rpb1_2"/>
    <property type="match status" value="1"/>
</dbReference>
<dbReference type="InterPro" id="IPR044893">
    <property type="entry name" value="RNA_pol_Rpb1_clamp_domain"/>
</dbReference>
<protein>
    <recommendedName>
        <fullName evidence="6">DNA-directed RNA polymerase subunit</fullName>
        <ecNumber evidence="6">2.7.7.6</ecNumber>
    </recommendedName>
</protein>
<dbReference type="InterPro" id="IPR012337">
    <property type="entry name" value="RNaseH-like_sf"/>
</dbReference>
<keyword evidence="2 6" id="KW-0240">DNA-directed RNA polymerase</keyword>
<evidence type="ECO:0000256" key="4">
    <source>
        <dbReference type="ARBA" id="ARBA00022695"/>
    </source>
</evidence>
<evidence type="ECO:0000256" key="6">
    <source>
        <dbReference type="RuleBase" id="RU004279"/>
    </source>
</evidence>
<comment type="function">
    <text evidence="6">DNA-dependent RNA polymerase catalyzes the transcription of DNA into RNA using the four ribonucleoside triphosphates as substrates.</text>
</comment>
<dbReference type="CDD" id="cd01647">
    <property type="entry name" value="RT_LTR"/>
    <property type="match status" value="1"/>
</dbReference>
<dbReference type="EMBL" id="CP092871">
    <property type="protein sequence ID" value="UYV72392.1"/>
    <property type="molecule type" value="Genomic_DNA"/>
</dbReference>
<feature type="domain" description="Integrase catalytic" evidence="8">
    <location>
        <begin position="1459"/>
        <end position="1617"/>
    </location>
</feature>
<name>A0ABY6KWW2_9ARAC</name>
<dbReference type="InterPro" id="IPR000477">
    <property type="entry name" value="RT_dom"/>
</dbReference>
<dbReference type="Proteomes" id="UP001235939">
    <property type="component" value="Chromosome 09"/>
</dbReference>
<sequence>MENAKTYEENSNERKQCYKYSIFTAKPRTNKSHICGCHYKSRIHGKWKTNSWWINGSRQGSISVGELCSTCRQKHRECAGHFGHIELSAPIFHPGCIGTVHKILQCICFYCSTLLIKPENAKIQTIMERFNGQNRLQQLHELCSKVKKCELSIDDKGNLIENSLGCGKNQPSIKTKQMEFIAEWKKPNCEDETNKIYISASMILEIFSKMSDTAIEAVGMNTTFSRPEWMILKLGHDDITLKLRDIIKANKEVERVINQQIPNFIVREKINALQYHVATMMQNRIKGKEGRIRNNLMGKRVNHSARTVISPDPNLRIDEVGVPISIAKTLTIQKLFTRASAIIRENGQRINLHMNKNSSDLVLMTGDIVERCLINGDVVVFNRQPSLHKMSMMAHKVRILPFSTFRMNLSCTTPYNADFDGDEMNLHVPQDPATRVEVEQLSLVPTQIVAPQANKPCMGIVQDTLTAVFMMTRRDVFIEKGEFMRILFQSNDWDGVIPPPTIIKPKPLWTGKQLFSILLNENINLDRKHSAHDSAEDTGPYKWITPGSRAKSRIKNCQLSLRSHRDRTYSLHFDLTELIVKIRSIFSKAFLSSDQLPFIFKTSSRVLVIPHCMLHFPLKRLRFQQSTPFSSNNNKFRNDIATDGLSRQDKEMEINQDSIGVKKDEPTKERGEEGSRQEMTGRETTEPLAAAISQIATALARGRSDTPGANLPIFDGTYSATQFFQAFDRKMEDASMGEQEKLLRLPNYLARQPLELFRKLRLADRSYFQVRQILLDLYPESSEASFAKYFAMKLTEQANLETYYREKTAMGLQLGLPQEVILETLTEGLPFSDQRLVRVVPPENLREWFRLVQRIHGPSVPGMHLSHRPTVSSAARDTGTANAGIDQSRRPMKKNGQCNQSRATDIKAPGQCKQSQNNQSRVPSNHLKPETPQPSRLFETEQDNLHVEHIGDHTSSHNYHMTNPHNELDTHTKTQQNPLPHTYYNTTHNPLYTPQFTTLLQRYNHIFTQNKFNVPCLRIPPVKIPTNSDKIITIRPYRVPICDQQEIRNQVQQMLENGIIEQSFSPFSSPVSLVTKRDKTKRFCIDYRKVNELISSDVHPLPRIEDILDRLAQAKYFSTADISSAYWQVPIHPDSRPLSYRDTDLTVWHIDDFIIYSNTLEEHQNHLRQFFAFCEAEELQLNFAKCEFFKQSIDFLGYTITAGTTTPLTRNTDIIHAIKQPHNRKTLQSFLGAVNVYNKFIPEYARLRAPLNNLLKKDVVWIWDEACQKAFIDLKGNLTQHPILHLYKEGLPCQVYCDASTLVLKTIKNPSGRLFRWSLRLSSYEYEVRYIKGKQQYEADLLSRNPFCGFLDASLIKTHQPPPSRESSLTIDCNGLHTVSRKGVTKIIIPKPLIQQLLQTVHTQYNQPGISQMSRLISTQYYWQGMSKDIKQKVKTCPTCQLTKRPLGPTYGELSQPPEVKEPFDLLSLDTIAGFAKYGNTKIYLHVVVDHFSRYAWTFPSKSTSITTYQQVLKRVLQDGSPKRLLTDRAPAFTSPKFNSFLLNRNIHPLLTTSNNPQANGLCERLNATLTGKLRLLHLENPKIAWTKLVKRVTVIYNKTPHSTTGFPPIYLMFGILPPELSDHSTPYPDIDRARKIAHTRTQNKHLQDKNIYDQRHKQPHFEVGDLVLVKLYHHPNTGKLAPYFTGPHTVLEIISPNVVRIDRPNQPLQRDTDTIHVNKLKLYTETVRYISPPAVSTCHIKHKPDYTFPFKHFTPKLFPAEPLRFKPTNSEPFRHLDPAIFSTRRFTPFFPDVKNCEPDHQLNPIILSQKRYTPLPNDNKQCEIERSTMNKVRANISESPFITTWKNMYQYPIFHLIFILCLLVLPYKFRRYNYYNRNDTEKISMAPVIPVRRYNYYNRNDTEKISMAPVIPVRRYNYYNRNDTEKISMAHVIPVRRYNYYNRNDTEKISTAHVIPVRRYNYYNRNDTEKISTAHVIPVRRYNYYNRNDTEEISTAPVIPVRRYNCYNRNDTEKISMAPVIPVRRYNYYNRNDTEKISMAPVIPVRRYNYYNRNDTEKISMAHVIPVRRYNYYNRNDTEKISMAPVIPVRRYNYYNRNDTEKISMAHVIPVRRYNYYNRNDTEKISTAHVIPVRRYNYYNRNDTEKISTAHVIPVRRYNYYNRNDTEKISMAPVIPVRRYNYYNRNDTEKISMAPVIPVRRYNYYNRNDTEKISTAHVIPVRRYNYYNRNDTKKISMAPVQG</sequence>
<dbReference type="InterPro" id="IPR050951">
    <property type="entry name" value="Retrovirus_Pol_polyprotein"/>
</dbReference>
<dbReference type="PANTHER" id="PTHR37984">
    <property type="entry name" value="PROTEIN CBG26694"/>
    <property type="match status" value="1"/>
</dbReference>
<dbReference type="InterPro" id="IPR006592">
    <property type="entry name" value="RNA_pol_N"/>
</dbReference>
<dbReference type="InterPro" id="IPR001584">
    <property type="entry name" value="Integrase_cat-core"/>
</dbReference>
<gene>
    <name evidence="9" type="ORF">LAZ67_9002919</name>
</gene>
<proteinExistence type="inferred from homology"/>
<dbReference type="Gene3D" id="4.10.860.120">
    <property type="entry name" value="RNA polymerase II, clamp domain"/>
    <property type="match status" value="1"/>
</dbReference>
<dbReference type="Pfam" id="PF00665">
    <property type="entry name" value="rve"/>
    <property type="match status" value="1"/>
</dbReference>
<keyword evidence="10" id="KW-1185">Reference proteome</keyword>
<organism evidence="9 10">
    <name type="scientific">Cordylochernes scorpioides</name>
    <dbReference type="NCBI Taxonomy" id="51811"/>
    <lineage>
        <taxon>Eukaryota</taxon>
        <taxon>Metazoa</taxon>
        <taxon>Ecdysozoa</taxon>
        <taxon>Arthropoda</taxon>
        <taxon>Chelicerata</taxon>
        <taxon>Arachnida</taxon>
        <taxon>Pseudoscorpiones</taxon>
        <taxon>Cheliferoidea</taxon>
        <taxon>Chernetidae</taxon>
        <taxon>Cordylochernes</taxon>
    </lineage>
</organism>
<evidence type="ECO:0000313" key="10">
    <source>
        <dbReference type="Proteomes" id="UP001235939"/>
    </source>
</evidence>
<dbReference type="InterPro" id="IPR042102">
    <property type="entry name" value="RNA_pol_Rpb1_3_sf"/>
</dbReference>
<dbReference type="Pfam" id="PF04983">
    <property type="entry name" value="RNA_pol_Rpb1_3"/>
    <property type="match status" value="1"/>
</dbReference>
<comment type="catalytic activity">
    <reaction evidence="6">
        <text>RNA(n) + a ribonucleoside 5'-triphosphate = RNA(n+1) + diphosphate</text>
        <dbReference type="Rhea" id="RHEA:21248"/>
        <dbReference type="Rhea" id="RHEA-COMP:14527"/>
        <dbReference type="Rhea" id="RHEA-COMP:17342"/>
        <dbReference type="ChEBI" id="CHEBI:33019"/>
        <dbReference type="ChEBI" id="CHEBI:61557"/>
        <dbReference type="ChEBI" id="CHEBI:140395"/>
        <dbReference type="EC" id="2.7.7.6"/>
    </reaction>
</comment>
<dbReference type="Pfam" id="PF04997">
    <property type="entry name" value="RNA_pol_Rpb1_1"/>
    <property type="match status" value="1"/>
</dbReference>
<keyword evidence="5 6" id="KW-0804">Transcription</keyword>
<comment type="similarity">
    <text evidence="1 6">Belongs to the RNA polymerase beta' chain family.</text>
</comment>
<dbReference type="Gene3D" id="3.30.70.270">
    <property type="match status" value="3"/>
</dbReference>
<keyword evidence="4 6" id="KW-0548">Nucleotidyltransferase</keyword>
<dbReference type="InterPro" id="IPR007066">
    <property type="entry name" value="RNA_pol_Rpb1_3"/>
</dbReference>
<dbReference type="Gene3D" id="1.10.274.100">
    <property type="entry name" value="RNA polymerase Rpb1, domain 3"/>
    <property type="match status" value="1"/>
</dbReference>
<evidence type="ECO:0000256" key="5">
    <source>
        <dbReference type="ARBA" id="ARBA00023163"/>
    </source>
</evidence>
<dbReference type="InterPro" id="IPR043502">
    <property type="entry name" value="DNA/RNA_pol_sf"/>
</dbReference>
<dbReference type="InterPro" id="IPR000722">
    <property type="entry name" value="RNA_pol_asu"/>
</dbReference>
<dbReference type="Gene3D" id="2.40.40.20">
    <property type="match status" value="1"/>
</dbReference>
<dbReference type="PANTHER" id="PTHR37984:SF5">
    <property type="entry name" value="PROTEIN NYNRIN-LIKE"/>
    <property type="match status" value="1"/>
</dbReference>
<reference evidence="9 10" key="1">
    <citation type="submission" date="2022-01" db="EMBL/GenBank/DDBJ databases">
        <title>A chromosomal length assembly of Cordylochernes scorpioides.</title>
        <authorList>
            <person name="Zeh D."/>
            <person name="Zeh J."/>
        </authorList>
    </citation>
    <scope>NUCLEOTIDE SEQUENCE [LARGE SCALE GENOMIC DNA]</scope>
    <source>
        <strain evidence="9">IN4F17</strain>
        <tissue evidence="9">Whole Body</tissue>
    </source>
</reference>
<dbReference type="Pfam" id="PF17921">
    <property type="entry name" value="Integrase_H2C2"/>
    <property type="match status" value="1"/>
</dbReference>
<dbReference type="SUPFAM" id="SSF64484">
    <property type="entry name" value="beta and beta-prime subunits of DNA dependent RNA-polymerase"/>
    <property type="match status" value="1"/>
</dbReference>
<dbReference type="Gene3D" id="3.30.420.10">
    <property type="entry name" value="Ribonuclease H-like superfamily/Ribonuclease H"/>
    <property type="match status" value="1"/>
</dbReference>
<dbReference type="Gene3D" id="1.10.340.70">
    <property type="match status" value="1"/>
</dbReference>